<protein>
    <submittedName>
        <fullName evidence="2">ABC transporter permease</fullName>
    </submittedName>
</protein>
<feature type="transmembrane region" description="Helical" evidence="1">
    <location>
        <begin position="148"/>
        <end position="170"/>
    </location>
</feature>
<feature type="transmembrane region" description="Helical" evidence="1">
    <location>
        <begin position="223"/>
        <end position="245"/>
    </location>
</feature>
<keyword evidence="1" id="KW-0812">Transmembrane</keyword>
<gene>
    <name evidence="2" type="ORF">GCM10010911_20460</name>
</gene>
<evidence type="ECO:0000313" key="3">
    <source>
        <dbReference type="Proteomes" id="UP000612456"/>
    </source>
</evidence>
<reference evidence="2" key="1">
    <citation type="journal article" date="2014" name="Int. J. Syst. Evol. Microbiol.">
        <title>Complete genome sequence of Corynebacterium casei LMG S-19264T (=DSM 44701T), isolated from a smear-ripened cheese.</title>
        <authorList>
            <consortium name="US DOE Joint Genome Institute (JGI-PGF)"/>
            <person name="Walter F."/>
            <person name="Albersmeier A."/>
            <person name="Kalinowski J."/>
            <person name="Ruckert C."/>
        </authorList>
    </citation>
    <scope>NUCLEOTIDE SEQUENCE</scope>
    <source>
        <strain evidence="2">CGMCC 1.15178</strain>
    </source>
</reference>
<name>A0A916YUN1_9BACL</name>
<dbReference type="AlphaFoldDB" id="A0A916YUN1"/>
<dbReference type="PANTHER" id="PTHR37305:SF1">
    <property type="entry name" value="MEMBRANE PROTEIN"/>
    <property type="match status" value="1"/>
</dbReference>
<feature type="transmembrane region" description="Helical" evidence="1">
    <location>
        <begin position="108"/>
        <end position="128"/>
    </location>
</feature>
<reference evidence="2" key="2">
    <citation type="submission" date="2020-09" db="EMBL/GenBank/DDBJ databases">
        <authorList>
            <person name="Sun Q."/>
            <person name="Zhou Y."/>
        </authorList>
    </citation>
    <scope>NUCLEOTIDE SEQUENCE</scope>
    <source>
        <strain evidence="2">CGMCC 1.15178</strain>
    </source>
</reference>
<organism evidence="2 3">
    <name type="scientific">Paenibacillus nasutitermitis</name>
    <dbReference type="NCBI Taxonomy" id="1652958"/>
    <lineage>
        <taxon>Bacteria</taxon>
        <taxon>Bacillati</taxon>
        <taxon>Bacillota</taxon>
        <taxon>Bacilli</taxon>
        <taxon>Bacillales</taxon>
        <taxon>Paenibacillaceae</taxon>
        <taxon>Paenibacillus</taxon>
    </lineage>
</organism>
<evidence type="ECO:0000313" key="2">
    <source>
        <dbReference type="EMBL" id="GGD62466.1"/>
    </source>
</evidence>
<dbReference type="Proteomes" id="UP000612456">
    <property type="component" value="Unassembled WGS sequence"/>
</dbReference>
<sequence length="249" mass="27019">MFSLTANVRNEIEKWWLQRKTKWFLLFIVLIPVLIAWLVAGMQGNIGISAILGTDFPLIMLGLLTSVLLPLYLFMAAADSFSGEAASRTLKIVLVRPISRAKVFASKVLALAFIAIAVLAGGWVASVLSGLSLPGSGSAIGIWNGMTAYFAAIFPMVTIAIFAVLVAQWFNNSTTTLVICIVLYAAVKVLPFFLPEAAVWSPFAYTDWHTMWTSGNVSVLKLLNIIVFLGSCSIIGYTAGLYRFAARSL</sequence>
<accession>A0A916YUN1</accession>
<dbReference type="EMBL" id="BMHP01000001">
    <property type="protein sequence ID" value="GGD62466.1"/>
    <property type="molecule type" value="Genomic_DNA"/>
</dbReference>
<keyword evidence="1" id="KW-0472">Membrane</keyword>
<feature type="transmembrane region" description="Helical" evidence="1">
    <location>
        <begin position="177"/>
        <end position="203"/>
    </location>
</feature>
<keyword evidence="3" id="KW-1185">Reference proteome</keyword>
<dbReference type="Pfam" id="PF12730">
    <property type="entry name" value="ABC2_membrane_4"/>
    <property type="match status" value="1"/>
</dbReference>
<dbReference type="RefSeq" id="WP_188991494.1">
    <property type="nucleotide sequence ID" value="NZ_BMHP01000001.1"/>
</dbReference>
<comment type="caution">
    <text evidence="2">The sequence shown here is derived from an EMBL/GenBank/DDBJ whole genome shotgun (WGS) entry which is preliminary data.</text>
</comment>
<evidence type="ECO:0000256" key="1">
    <source>
        <dbReference type="SAM" id="Phobius"/>
    </source>
</evidence>
<dbReference type="PANTHER" id="PTHR37305">
    <property type="entry name" value="INTEGRAL MEMBRANE PROTEIN-RELATED"/>
    <property type="match status" value="1"/>
</dbReference>
<proteinExistence type="predicted"/>
<feature type="transmembrane region" description="Helical" evidence="1">
    <location>
        <begin position="23"/>
        <end position="44"/>
    </location>
</feature>
<feature type="transmembrane region" description="Helical" evidence="1">
    <location>
        <begin position="56"/>
        <end position="78"/>
    </location>
</feature>
<keyword evidence="1" id="KW-1133">Transmembrane helix</keyword>